<dbReference type="RefSeq" id="WP_219871344.1">
    <property type="nucleotide sequence ID" value="NZ_JAHZIJ010000002.1"/>
</dbReference>
<evidence type="ECO:0000313" key="2">
    <source>
        <dbReference type="EMBL" id="MBW7474097.1"/>
    </source>
</evidence>
<reference evidence="2 3" key="1">
    <citation type="submission" date="2021-07" db="EMBL/GenBank/DDBJ databases">
        <title>Paenibacillus radiodurans sp. nov., isolated from the southeastern edge of Tengger Desert.</title>
        <authorList>
            <person name="Zhang G."/>
        </authorList>
    </citation>
    <scope>NUCLEOTIDE SEQUENCE [LARGE SCALE GENOMIC DNA]</scope>
    <source>
        <strain evidence="2 3">DT7-4</strain>
    </source>
</reference>
<name>A0ABS7D2E5_9BACL</name>
<comment type="caution">
    <text evidence="2">The sequence shown here is derived from an EMBL/GenBank/DDBJ whole genome shotgun (WGS) entry which is preliminary data.</text>
</comment>
<evidence type="ECO:0000256" key="1">
    <source>
        <dbReference type="SAM" id="Phobius"/>
    </source>
</evidence>
<dbReference type="EMBL" id="JAHZIJ010000002">
    <property type="protein sequence ID" value="MBW7474097.1"/>
    <property type="molecule type" value="Genomic_DNA"/>
</dbReference>
<keyword evidence="1" id="KW-0812">Transmembrane</keyword>
<feature type="transmembrane region" description="Helical" evidence="1">
    <location>
        <begin position="42"/>
        <end position="64"/>
    </location>
</feature>
<dbReference type="Proteomes" id="UP000812277">
    <property type="component" value="Unassembled WGS sequence"/>
</dbReference>
<evidence type="ECO:0000313" key="3">
    <source>
        <dbReference type="Proteomes" id="UP000812277"/>
    </source>
</evidence>
<dbReference type="InterPro" id="IPR058725">
    <property type="entry name" value="YczF"/>
</dbReference>
<proteinExistence type="predicted"/>
<keyword evidence="3" id="KW-1185">Reference proteome</keyword>
<sequence>MKILAIFVLLLSLSLGLSIFLDIVTGIPLASSIRNLKSYWGFMGIPAYMLLAVFIVLPLISGIADSRKKKRN</sequence>
<accession>A0ABS7D2E5</accession>
<protein>
    <submittedName>
        <fullName evidence="2">Uncharacterized protein</fullName>
    </submittedName>
</protein>
<gene>
    <name evidence="2" type="ORF">K0T92_05030</name>
</gene>
<dbReference type="Pfam" id="PF26310">
    <property type="entry name" value="YczF"/>
    <property type="match status" value="1"/>
</dbReference>
<keyword evidence="1" id="KW-1133">Transmembrane helix</keyword>
<keyword evidence="1" id="KW-0472">Membrane</keyword>
<organism evidence="2 3">
    <name type="scientific">Paenibacillus oenotherae</name>
    <dbReference type="NCBI Taxonomy" id="1435645"/>
    <lineage>
        <taxon>Bacteria</taxon>
        <taxon>Bacillati</taxon>
        <taxon>Bacillota</taxon>
        <taxon>Bacilli</taxon>
        <taxon>Bacillales</taxon>
        <taxon>Paenibacillaceae</taxon>
        <taxon>Paenibacillus</taxon>
    </lineage>
</organism>